<keyword evidence="3" id="KW-0378">Hydrolase</keyword>
<dbReference type="RefSeq" id="WP_262996166.1">
    <property type="nucleotide sequence ID" value="NZ_JAOTJC010000013.1"/>
</dbReference>
<dbReference type="EMBL" id="JAOTJC010000013">
    <property type="protein sequence ID" value="MCU7555973.1"/>
    <property type="molecule type" value="Genomic_DNA"/>
</dbReference>
<dbReference type="GO" id="GO:0016787">
    <property type="term" value="F:hydrolase activity"/>
    <property type="evidence" value="ECO:0007669"/>
    <property type="project" value="UniProtKB-KW"/>
</dbReference>
<dbReference type="InterPro" id="IPR036663">
    <property type="entry name" value="Fumarylacetoacetase_C_sf"/>
</dbReference>
<dbReference type="Gene3D" id="3.90.850.10">
    <property type="entry name" value="Fumarylacetoacetase-like, C-terminal domain"/>
    <property type="match status" value="1"/>
</dbReference>
<gene>
    <name evidence="3" type="ORF">OCL06_15390</name>
</gene>
<dbReference type="Proteomes" id="UP001209257">
    <property type="component" value="Unassembled WGS sequence"/>
</dbReference>
<dbReference type="Pfam" id="PF01557">
    <property type="entry name" value="FAA_hydrolase"/>
    <property type="match status" value="1"/>
</dbReference>
<evidence type="ECO:0000313" key="4">
    <source>
        <dbReference type="Proteomes" id="UP001209257"/>
    </source>
</evidence>
<feature type="domain" description="Fumarylacetoacetase-like C-terminal" evidence="2">
    <location>
        <begin position="18"/>
        <end position="210"/>
    </location>
</feature>
<dbReference type="PANTHER" id="PTHR11820">
    <property type="entry name" value="ACYLPYRUVASE"/>
    <property type="match status" value="1"/>
</dbReference>
<reference evidence="4" key="1">
    <citation type="submission" date="2023-07" db="EMBL/GenBank/DDBJ databases">
        <title>Study on multiphase classification of strain Alteromonas salexigens isolated from the Yellow Sea.</title>
        <authorList>
            <person name="Sun L."/>
        </authorList>
    </citation>
    <scope>NUCLEOTIDE SEQUENCE [LARGE SCALE GENOMIC DNA]</scope>
    <source>
        <strain evidence="4">ASW11-19</strain>
    </source>
</reference>
<organism evidence="3 4">
    <name type="scientific">Alteromonas salexigens</name>
    <dbReference type="NCBI Taxonomy" id="2982530"/>
    <lineage>
        <taxon>Bacteria</taxon>
        <taxon>Pseudomonadati</taxon>
        <taxon>Pseudomonadota</taxon>
        <taxon>Gammaproteobacteria</taxon>
        <taxon>Alteromonadales</taxon>
        <taxon>Alteromonadaceae</taxon>
        <taxon>Alteromonas/Salinimonas group</taxon>
        <taxon>Alteromonas</taxon>
    </lineage>
</organism>
<sequence length="220" mass="24113">MYMHQDNLGNPIALPVGKAICVGRNYHDHIDEMRSEVPAEPLLFMKPKAAFCHMQNPLRIPEGKGECHNELEVAVLLKQPLCNASVGEVLAAIWGIGLGLDLTLRDVQQTLKQKGLPWERSKAFDFSCPLSGFVPVSQFTRLDDIHFSLTVNDQQRQSGNTAMMLHAIPELIAHMSGVFTLDAGDVILTGTPKGVAALNNNDVVRAELADHFHVSTKVIG</sequence>
<name>A0ABT2VU61_9ALTE</name>
<evidence type="ECO:0000256" key="1">
    <source>
        <dbReference type="ARBA" id="ARBA00022723"/>
    </source>
</evidence>
<comment type="caution">
    <text evidence="3">The sequence shown here is derived from an EMBL/GenBank/DDBJ whole genome shotgun (WGS) entry which is preliminary data.</text>
</comment>
<evidence type="ECO:0000259" key="2">
    <source>
        <dbReference type="Pfam" id="PF01557"/>
    </source>
</evidence>
<accession>A0ABT2VU61</accession>
<dbReference type="PANTHER" id="PTHR11820:SF7">
    <property type="entry name" value="ACYLPYRUVASE FAHD1, MITOCHONDRIAL"/>
    <property type="match status" value="1"/>
</dbReference>
<dbReference type="InterPro" id="IPR011234">
    <property type="entry name" value="Fumarylacetoacetase-like_C"/>
</dbReference>
<keyword evidence="1" id="KW-0479">Metal-binding</keyword>
<dbReference type="NCBIfam" id="NF007967">
    <property type="entry name" value="PRK10691.1"/>
    <property type="match status" value="1"/>
</dbReference>
<evidence type="ECO:0000313" key="3">
    <source>
        <dbReference type="EMBL" id="MCU7555973.1"/>
    </source>
</evidence>
<keyword evidence="4" id="KW-1185">Reference proteome</keyword>
<proteinExistence type="predicted"/>
<protein>
    <submittedName>
        <fullName evidence="3">Fumarylacetoacetate hydrolase family protein</fullName>
    </submittedName>
</protein>
<dbReference type="SUPFAM" id="SSF56529">
    <property type="entry name" value="FAH"/>
    <property type="match status" value="1"/>
</dbReference>